<organism evidence="3 4">
    <name type="scientific">Frigoriglobus tundricola</name>
    <dbReference type="NCBI Taxonomy" id="2774151"/>
    <lineage>
        <taxon>Bacteria</taxon>
        <taxon>Pseudomonadati</taxon>
        <taxon>Planctomycetota</taxon>
        <taxon>Planctomycetia</taxon>
        <taxon>Gemmatales</taxon>
        <taxon>Gemmataceae</taxon>
        <taxon>Frigoriglobus</taxon>
    </lineage>
</organism>
<accession>A0A6M5Z3Z8</accession>
<dbReference type="InterPro" id="IPR011335">
    <property type="entry name" value="Restrct_endonuc-II-like"/>
</dbReference>
<dbReference type="KEGG" id="ftj:FTUN_8454"/>
<name>A0A6M5Z3Z8_9BACT</name>
<dbReference type="PANTHER" id="PTHR33352:SF2">
    <property type="entry name" value="SLL0995 PROTEIN"/>
    <property type="match status" value="1"/>
</dbReference>
<dbReference type="SUPFAM" id="SSF52980">
    <property type="entry name" value="Restriction endonuclease-like"/>
    <property type="match status" value="1"/>
</dbReference>
<dbReference type="PANTHER" id="PTHR33352">
    <property type="entry name" value="SLR1095 PROTEIN"/>
    <property type="match status" value="1"/>
</dbReference>
<dbReference type="RefSeq" id="WP_171475488.1">
    <property type="nucleotide sequence ID" value="NZ_CP053452.2"/>
</dbReference>
<feature type="region of interest" description="Disordered" evidence="1">
    <location>
        <begin position="233"/>
        <end position="254"/>
    </location>
</feature>
<evidence type="ECO:0000313" key="4">
    <source>
        <dbReference type="Proteomes" id="UP000503447"/>
    </source>
</evidence>
<dbReference type="Proteomes" id="UP000503447">
    <property type="component" value="Chromosome"/>
</dbReference>
<feature type="domain" description="Putative restriction endonuclease" evidence="2">
    <location>
        <begin position="63"/>
        <end position="172"/>
    </location>
</feature>
<reference evidence="4" key="1">
    <citation type="submission" date="2020-05" db="EMBL/GenBank/DDBJ databases">
        <title>Frigoriglobus tundricola gen. nov., sp. nov., a psychrotolerant cellulolytic planctomycete of the family Gemmataceae with two divergent copies of 16S rRNA gene.</title>
        <authorList>
            <person name="Kulichevskaya I.S."/>
            <person name="Ivanova A.A."/>
            <person name="Naumoff D.G."/>
            <person name="Beletsky A.V."/>
            <person name="Rijpstra W.I.C."/>
            <person name="Sinninghe Damste J.S."/>
            <person name="Mardanov A.V."/>
            <person name="Ravin N.V."/>
            <person name="Dedysh S.N."/>
        </authorList>
    </citation>
    <scope>NUCLEOTIDE SEQUENCE [LARGE SCALE GENOMIC DNA]</scope>
    <source>
        <strain evidence="4">PL17</strain>
    </source>
</reference>
<proteinExistence type="predicted"/>
<gene>
    <name evidence="3" type="ORF">FTUN_8454</name>
</gene>
<protein>
    <recommendedName>
        <fullName evidence="2">Putative restriction endonuclease domain-containing protein</fullName>
    </recommendedName>
</protein>
<keyword evidence="4" id="KW-1185">Reference proteome</keyword>
<dbReference type="Pfam" id="PF05685">
    <property type="entry name" value="Uma2"/>
    <property type="match status" value="1"/>
</dbReference>
<evidence type="ECO:0000259" key="2">
    <source>
        <dbReference type="Pfam" id="PF05685"/>
    </source>
</evidence>
<dbReference type="InterPro" id="IPR012296">
    <property type="entry name" value="Nuclease_put_TT1808"/>
</dbReference>
<dbReference type="AlphaFoldDB" id="A0A6M5Z3Z8"/>
<dbReference type="EMBL" id="CP053452">
    <property type="protein sequence ID" value="QJX00816.1"/>
    <property type="molecule type" value="Genomic_DNA"/>
</dbReference>
<dbReference type="Gene3D" id="3.90.1570.10">
    <property type="entry name" value="tt1808, chain A"/>
    <property type="match status" value="1"/>
</dbReference>
<dbReference type="InterPro" id="IPR008538">
    <property type="entry name" value="Uma2"/>
</dbReference>
<sequence length="278" mass="32172">MGTDAIRTRPITSPPAPPDDPYFYGWRMVPRWDDRKRQTWEKVPLTPWDVLHPEEEDFIVTNDAHDRDIHYLKDVFEECVAGRSGVRVLCDHRVLWEVPALGAHGPDVVVFENLNKPWNARRGTFPVKEMGARPLVIVEVTSPSTRYIDLDDKIEDYYRAGVPLYVIADRRETYDGQAFIRLMAYRTTPEGYVRVPEDPNGVWIEALKVWVQADGDRIVCVGEHGNRIPDLRDQRDAERQRAESEKQRADTEQVARIAAEQKLKELEAELKRLRGDTN</sequence>
<dbReference type="CDD" id="cd06260">
    <property type="entry name" value="DUF820-like"/>
    <property type="match status" value="1"/>
</dbReference>
<evidence type="ECO:0000313" key="3">
    <source>
        <dbReference type="EMBL" id="QJX00816.1"/>
    </source>
</evidence>
<evidence type="ECO:0000256" key="1">
    <source>
        <dbReference type="SAM" id="MobiDB-lite"/>
    </source>
</evidence>